<dbReference type="Gene3D" id="3.90.1530.10">
    <property type="entry name" value="Conserved hypothetical protein from pyrococcus furiosus pfu- 392566-001, ParB domain"/>
    <property type="match status" value="1"/>
</dbReference>
<evidence type="ECO:0000259" key="2">
    <source>
        <dbReference type="SMART" id="SM00470"/>
    </source>
</evidence>
<dbReference type="RefSeq" id="WP_052683021.1">
    <property type="nucleotide sequence ID" value="NZ_JABXWG010000029.1"/>
</dbReference>
<evidence type="ECO:0000313" key="4">
    <source>
        <dbReference type="Proteomes" id="UP001282474"/>
    </source>
</evidence>
<organism evidence="3 4">
    <name type="scientific">Streptomyces caniscabiei</name>
    <dbReference type="NCBI Taxonomy" id="2746961"/>
    <lineage>
        <taxon>Bacteria</taxon>
        <taxon>Bacillati</taxon>
        <taxon>Actinomycetota</taxon>
        <taxon>Actinomycetes</taxon>
        <taxon>Kitasatosporales</taxon>
        <taxon>Streptomycetaceae</taxon>
        <taxon>Streptomyces</taxon>
    </lineage>
</organism>
<evidence type="ECO:0000256" key="1">
    <source>
        <dbReference type="SAM" id="MobiDB-lite"/>
    </source>
</evidence>
<accession>A0ABU4MYV2</accession>
<evidence type="ECO:0000313" key="3">
    <source>
        <dbReference type="EMBL" id="MDX3041999.1"/>
    </source>
</evidence>
<dbReference type="SUPFAM" id="SSF110849">
    <property type="entry name" value="ParB/Sulfiredoxin"/>
    <property type="match status" value="1"/>
</dbReference>
<dbReference type="Proteomes" id="UP001282474">
    <property type="component" value="Unassembled WGS sequence"/>
</dbReference>
<name>A0ABU4MYV2_9ACTN</name>
<sequence length="334" mass="36142">MKDLMTADWFPELTEIAVVELPVSFLEAADSPRLRGIDEEHALALAESDSSLPPIMVHRPTMRIIDGMHRVQAARIKGCDTVPAIFFDGSDAEAYVLSVKINTRHGLPLSRADRRAAVARVSALYPQWSDRAIAEMVGVSPKTVGTIRSMGAGDVPSNGRRVGRDGRVRPLNSALGRERIRMAIASDPGASLRQLAEAAGVSPNTVRRMRKTIQSAQDTKPGDETGPAAVTDAPAPQVRQTDSVAGLPSPRAGSDQLPLCVSWALLSRDPSLRSTEAGRLLLRGLSMQSLGPETWERLSNSIPAHRISDVAQLARQCADTWHTFAQRLEVGTRK</sequence>
<proteinExistence type="predicted"/>
<dbReference type="EMBL" id="JARAWJ010000032">
    <property type="protein sequence ID" value="MDX3041999.1"/>
    <property type="molecule type" value="Genomic_DNA"/>
</dbReference>
<feature type="region of interest" description="Disordered" evidence="1">
    <location>
        <begin position="212"/>
        <end position="251"/>
    </location>
</feature>
<dbReference type="SMART" id="SM00470">
    <property type="entry name" value="ParB"/>
    <property type="match status" value="1"/>
</dbReference>
<comment type="caution">
    <text evidence="3">The sequence shown here is derived from an EMBL/GenBank/DDBJ whole genome shotgun (WGS) entry which is preliminary data.</text>
</comment>
<dbReference type="InterPro" id="IPR036086">
    <property type="entry name" value="ParB/Sulfiredoxin_sf"/>
</dbReference>
<feature type="region of interest" description="Disordered" evidence="1">
    <location>
        <begin position="148"/>
        <end position="170"/>
    </location>
</feature>
<keyword evidence="4" id="KW-1185">Reference proteome</keyword>
<feature type="domain" description="ParB-like N-terminal" evidence="2">
    <location>
        <begin position="19"/>
        <end position="103"/>
    </location>
</feature>
<dbReference type="InterPro" id="IPR003115">
    <property type="entry name" value="ParB_N"/>
</dbReference>
<reference evidence="3 4" key="1">
    <citation type="journal article" date="2023" name="Microb. Genom.">
        <title>Mesoterricola silvestris gen. nov., sp. nov., Mesoterricola sediminis sp. nov., Geothrix oryzae sp. nov., Geothrix edaphica sp. nov., Geothrix rubra sp. nov., and Geothrix limicola sp. nov., six novel members of Acidobacteriota isolated from soils.</title>
        <authorList>
            <person name="Weisberg A.J."/>
            <person name="Pearce E."/>
            <person name="Kramer C.G."/>
            <person name="Chang J.H."/>
            <person name="Clarke C.R."/>
        </authorList>
    </citation>
    <scope>NUCLEOTIDE SEQUENCE [LARGE SCALE GENOMIC DNA]</scope>
    <source>
        <strain evidence="3 4">NE20-4-1</strain>
    </source>
</reference>
<protein>
    <submittedName>
        <fullName evidence="3">ParB N-terminal domain-containing protein</fullName>
    </submittedName>
</protein>
<gene>
    <name evidence="3" type="ORF">PV383_33160</name>
</gene>